<feature type="binding site" evidence="8 10">
    <location>
        <begin position="49"/>
        <end position="52"/>
    </location>
    <ligand>
        <name>substrate</name>
    </ligand>
</feature>
<feature type="binding site" evidence="8 10">
    <location>
        <position position="109"/>
    </location>
    <ligand>
        <name>substrate</name>
    </ligand>
</feature>
<evidence type="ECO:0000256" key="6">
    <source>
        <dbReference type="ARBA" id="ARBA00023244"/>
    </source>
</evidence>
<dbReference type="InterPro" id="IPR036453">
    <property type="entry name" value="GluRdtase_dimer_dom_sf"/>
</dbReference>
<dbReference type="PROSITE" id="PS00747">
    <property type="entry name" value="GLUTR"/>
    <property type="match status" value="1"/>
</dbReference>
<dbReference type="NCBIfam" id="NF000744">
    <property type="entry name" value="PRK00045.1-3"/>
    <property type="match status" value="1"/>
</dbReference>
<dbReference type="AlphaFoldDB" id="A0A7I7RYD8"/>
<dbReference type="InterPro" id="IPR036291">
    <property type="entry name" value="NAD(P)-bd_dom_sf"/>
</dbReference>
<dbReference type="UniPathway" id="UPA00251">
    <property type="reaction ID" value="UER00316"/>
</dbReference>
<dbReference type="SUPFAM" id="SSF69742">
    <property type="entry name" value="Glutamyl tRNA-reductase catalytic, N-terminal domain"/>
    <property type="match status" value="1"/>
</dbReference>
<reference evidence="17 18" key="1">
    <citation type="journal article" date="2019" name="Emerg. Microbes Infect.">
        <title>Comprehensive subspecies identification of 175 nontuberculous mycobacteria species based on 7547 genomic profiles.</title>
        <authorList>
            <person name="Matsumoto Y."/>
            <person name="Kinjo T."/>
            <person name="Motooka D."/>
            <person name="Nabeya D."/>
            <person name="Jung N."/>
            <person name="Uechi K."/>
            <person name="Horii T."/>
            <person name="Iida T."/>
            <person name="Fujita J."/>
            <person name="Nakamura S."/>
        </authorList>
    </citation>
    <scope>NUCLEOTIDE SEQUENCE [LARGE SCALE GENOMIC DNA]</scope>
    <source>
        <strain evidence="17 18">JCM 18538</strain>
    </source>
</reference>
<dbReference type="Pfam" id="PF00745">
    <property type="entry name" value="GlutR_dimer"/>
    <property type="match status" value="1"/>
</dbReference>
<dbReference type="InterPro" id="IPR018214">
    <property type="entry name" value="GluRdtase_CS"/>
</dbReference>
<dbReference type="PANTHER" id="PTHR43013">
    <property type="entry name" value="GLUTAMYL-TRNA REDUCTASE"/>
    <property type="match status" value="1"/>
</dbReference>
<comment type="similarity">
    <text evidence="2 8 13">Belongs to the glutamyl-tRNA reductase family.</text>
</comment>
<dbReference type="CDD" id="cd05213">
    <property type="entry name" value="NAD_bind_Glutamyl_tRNA_reduct"/>
    <property type="match status" value="1"/>
</dbReference>
<dbReference type="RefSeq" id="WP_163919249.1">
    <property type="nucleotide sequence ID" value="NZ_AP022593.1"/>
</dbReference>
<feature type="domain" description="Quinate/shikimate 5-dehydrogenase/glutamyl-tRNA reductase" evidence="15">
    <location>
        <begin position="191"/>
        <end position="323"/>
    </location>
</feature>
<dbReference type="EC" id="1.2.1.70" evidence="3 8"/>
<dbReference type="InterPro" id="IPR000343">
    <property type="entry name" value="4pyrrol_synth_GluRdtase"/>
</dbReference>
<dbReference type="InterPro" id="IPR015896">
    <property type="entry name" value="4pyrrol_synth_GluRdtase_dimer"/>
</dbReference>
<dbReference type="InterPro" id="IPR036343">
    <property type="entry name" value="GluRdtase_N_sf"/>
</dbReference>
<dbReference type="SUPFAM" id="SSF69075">
    <property type="entry name" value="Glutamyl tRNA-reductase dimerization domain"/>
    <property type="match status" value="1"/>
</dbReference>
<dbReference type="Gene3D" id="3.40.50.720">
    <property type="entry name" value="NAD(P)-binding Rossmann-like Domain"/>
    <property type="match status" value="1"/>
</dbReference>
<evidence type="ECO:0000256" key="13">
    <source>
        <dbReference type="RuleBase" id="RU000584"/>
    </source>
</evidence>
<dbReference type="PANTHER" id="PTHR43013:SF1">
    <property type="entry name" value="GLUTAMYL-TRNA REDUCTASE"/>
    <property type="match status" value="1"/>
</dbReference>
<dbReference type="InterPro" id="IPR015895">
    <property type="entry name" value="4pyrrol_synth_GluRdtase_N"/>
</dbReference>
<dbReference type="EMBL" id="AP022593">
    <property type="protein sequence ID" value="BBY49652.1"/>
    <property type="molecule type" value="Genomic_DNA"/>
</dbReference>
<dbReference type="GO" id="GO:0019353">
    <property type="term" value="P:protoporphyrinogen IX biosynthetic process from glutamate"/>
    <property type="evidence" value="ECO:0007669"/>
    <property type="project" value="TreeGrafter"/>
</dbReference>
<dbReference type="GO" id="GO:0008883">
    <property type="term" value="F:glutamyl-tRNA reductase activity"/>
    <property type="evidence" value="ECO:0007669"/>
    <property type="project" value="UniProtKB-UniRule"/>
</dbReference>
<evidence type="ECO:0000256" key="8">
    <source>
        <dbReference type="HAMAP-Rule" id="MF_00087"/>
    </source>
</evidence>
<keyword evidence="6 8" id="KW-0627">Porphyrin biosynthesis</keyword>
<evidence type="ECO:0000256" key="12">
    <source>
        <dbReference type="PIRSR" id="PIRSR000445-4"/>
    </source>
</evidence>
<dbReference type="SUPFAM" id="SSF51735">
    <property type="entry name" value="NAD(P)-binding Rossmann-fold domains"/>
    <property type="match status" value="1"/>
</dbReference>
<evidence type="ECO:0000256" key="11">
    <source>
        <dbReference type="PIRSR" id="PIRSR000445-3"/>
    </source>
</evidence>
<feature type="binding site" evidence="8 10">
    <location>
        <begin position="114"/>
        <end position="116"/>
    </location>
    <ligand>
        <name>substrate</name>
    </ligand>
</feature>
<keyword evidence="4 8" id="KW-0521">NADP</keyword>
<dbReference type="InterPro" id="IPR006151">
    <property type="entry name" value="Shikm_DH/Glu-tRNA_Rdtase"/>
</dbReference>
<feature type="site" description="Important for activity" evidence="8 12">
    <location>
        <position position="99"/>
    </location>
</feature>
<dbReference type="GO" id="GO:0050661">
    <property type="term" value="F:NADP binding"/>
    <property type="evidence" value="ECO:0007669"/>
    <property type="project" value="InterPro"/>
</dbReference>
<evidence type="ECO:0000313" key="17">
    <source>
        <dbReference type="EMBL" id="BBY49652.1"/>
    </source>
</evidence>
<geneLocation type="plasmid" evidence="18">
    <name>pjcm18538 dna</name>
</geneLocation>
<feature type="domain" description="Glutamyl-tRNA reductase N-terminal" evidence="16">
    <location>
        <begin position="7"/>
        <end position="156"/>
    </location>
</feature>
<keyword evidence="5 8" id="KW-0560">Oxidoreductase</keyword>
<evidence type="ECO:0000259" key="15">
    <source>
        <dbReference type="Pfam" id="PF01488"/>
    </source>
</evidence>
<dbReference type="Gene3D" id="3.30.460.30">
    <property type="entry name" value="Glutamyl-tRNA reductase, N-terminal domain"/>
    <property type="match status" value="1"/>
</dbReference>
<name>A0A7I7RYD8_9MYCO</name>
<evidence type="ECO:0000256" key="2">
    <source>
        <dbReference type="ARBA" id="ARBA00005916"/>
    </source>
</evidence>
<evidence type="ECO:0000256" key="9">
    <source>
        <dbReference type="PIRSR" id="PIRSR000445-1"/>
    </source>
</evidence>
<evidence type="ECO:0000256" key="10">
    <source>
        <dbReference type="PIRSR" id="PIRSR000445-2"/>
    </source>
</evidence>
<evidence type="ECO:0000313" key="18">
    <source>
        <dbReference type="Proteomes" id="UP000467428"/>
    </source>
</evidence>
<comment type="function">
    <text evidence="8">Catalyzes the NADPH-dependent reduction of glutamyl-tRNA(Glu) to glutamate 1-semialdehyde (GSA).</text>
</comment>
<evidence type="ECO:0000256" key="3">
    <source>
        <dbReference type="ARBA" id="ARBA00012970"/>
    </source>
</evidence>
<comment type="catalytic activity">
    <reaction evidence="7 8 13">
        <text>(S)-4-amino-5-oxopentanoate + tRNA(Glu) + NADP(+) = L-glutamyl-tRNA(Glu) + NADPH + H(+)</text>
        <dbReference type="Rhea" id="RHEA:12344"/>
        <dbReference type="Rhea" id="RHEA-COMP:9663"/>
        <dbReference type="Rhea" id="RHEA-COMP:9680"/>
        <dbReference type="ChEBI" id="CHEBI:15378"/>
        <dbReference type="ChEBI" id="CHEBI:57501"/>
        <dbReference type="ChEBI" id="CHEBI:57783"/>
        <dbReference type="ChEBI" id="CHEBI:58349"/>
        <dbReference type="ChEBI" id="CHEBI:78442"/>
        <dbReference type="ChEBI" id="CHEBI:78520"/>
        <dbReference type="EC" id="1.2.1.70"/>
    </reaction>
</comment>
<feature type="binding site" evidence="8 11">
    <location>
        <begin position="202"/>
        <end position="207"/>
    </location>
    <ligand>
        <name>NADP(+)</name>
        <dbReference type="ChEBI" id="CHEBI:58349"/>
    </ligand>
</feature>
<feature type="domain" description="Tetrapyrrole biosynthesis glutamyl-tRNA reductase dimerisation" evidence="14">
    <location>
        <begin position="338"/>
        <end position="436"/>
    </location>
</feature>
<evidence type="ECO:0000259" key="14">
    <source>
        <dbReference type="Pfam" id="PF00745"/>
    </source>
</evidence>
<feature type="binding site" evidence="8 10">
    <location>
        <position position="120"/>
    </location>
    <ligand>
        <name>substrate</name>
    </ligand>
</feature>
<evidence type="ECO:0000256" key="4">
    <source>
        <dbReference type="ARBA" id="ARBA00022857"/>
    </source>
</evidence>
<keyword evidence="18" id="KW-1185">Reference proteome</keyword>
<evidence type="ECO:0000256" key="1">
    <source>
        <dbReference type="ARBA" id="ARBA00005059"/>
    </source>
</evidence>
<evidence type="ECO:0000259" key="16">
    <source>
        <dbReference type="Pfam" id="PF05201"/>
    </source>
</evidence>
<protein>
    <recommendedName>
        <fullName evidence="3 8">Glutamyl-tRNA reductase</fullName>
        <shortName evidence="8">GluTR</shortName>
        <ecNumber evidence="3 8">1.2.1.70</ecNumber>
    </recommendedName>
</protein>
<gene>
    <name evidence="8 17" type="primary">hemA</name>
    <name evidence="17" type="ORF">MARA_31200</name>
</gene>
<sequence>MSVLLFGVSHRSAPVTVLERLSTDESDQAKIVEELLRSSLVTEAMILSTCNRVEVYAVVEAFHGGLSVVGQVLSEHSGMSLGDLTKYAYVRYAEAAVEHLFAVTSGLDSAVIGEQQVLGQVRRSYAAAEANHAVGRTLHELSQRALSVGKRVHSETGIDAAGASVVSVALDMAGAKLGSGAQERSDQGGVNGLAGRSAVVVGAGSMGALAAAHLVRAGIGRVHVVNRSLPRAERVVANLRSQGVDAHAFPFDHLPPLLTDADVVVSCTGAVRPVVSLADVHRGLAHGQEPKQLVICDLGMPRDVDPAVAGLPGVYVIDMDRIQREPSARAASADAEAAKAIVAAEVANYLAGQRMAEVTPTVTALRQRAADVVEAELLRLDNRLPGLDSVHRDEVARTVRRVVDKLLHAPTVRVKQLAGAPGGDSYAEALRELFELDPQAVDAVAGGELPLVAEDLIAGDLALDLPSDVDKTE</sequence>
<comment type="miscellaneous">
    <text evidence="8">During catalysis, the active site Cys acts as a nucleophile attacking the alpha-carbonyl group of tRNA-bound glutamate with the formation of a thioester intermediate between enzyme and glutamate, and the concomitant release of tRNA(Glu). The thioester intermediate is finally reduced by direct hydride transfer from NADPH, to form the product GSA.</text>
</comment>
<feature type="active site" description="Nucleophile" evidence="8 9">
    <location>
        <position position="50"/>
    </location>
</feature>
<dbReference type="NCBIfam" id="TIGR01035">
    <property type="entry name" value="hemA"/>
    <property type="match status" value="1"/>
</dbReference>
<organism evidence="17 18">
    <name type="scientific">Mycolicibacterium arabiense</name>
    <dbReference type="NCBI Taxonomy" id="1286181"/>
    <lineage>
        <taxon>Bacteria</taxon>
        <taxon>Bacillati</taxon>
        <taxon>Actinomycetota</taxon>
        <taxon>Actinomycetes</taxon>
        <taxon>Mycobacteriales</taxon>
        <taxon>Mycobacteriaceae</taxon>
        <taxon>Mycolicibacterium</taxon>
    </lineage>
</organism>
<dbReference type="KEGG" id="marz:MARA_31200"/>
<evidence type="ECO:0000256" key="7">
    <source>
        <dbReference type="ARBA" id="ARBA00047464"/>
    </source>
</evidence>
<dbReference type="Pfam" id="PF05201">
    <property type="entry name" value="GlutR_N"/>
    <property type="match status" value="1"/>
</dbReference>
<comment type="pathway">
    <text evidence="1 8 13">Porphyrin-containing compound metabolism; protoporphyrin-IX biosynthesis; 5-aminolevulinate from L-glutamyl-tRNA(Glu): step 1/2.</text>
</comment>
<accession>A0A7I7RYD8</accession>
<dbReference type="HAMAP" id="MF_00087">
    <property type="entry name" value="Glu_tRNA_reductase"/>
    <property type="match status" value="1"/>
</dbReference>
<evidence type="ECO:0000256" key="5">
    <source>
        <dbReference type="ARBA" id="ARBA00023002"/>
    </source>
</evidence>
<proteinExistence type="inferred from homology"/>
<dbReference type="Pfam" id="PF01488">
    <property type="entry name" value="Shikimate_DH"/>
    <property type="match status" value="1"/>
</dbReference>
<comment type="domain">
    <text evidence="8">Possesses an unusual extended V-shaped dimeric structure with each monomer consisting of three distinct domains arranged along a curved 'spinal' alpha-helix. The N-terminal catalytic domain specifically recognizes the glutamate moiety of the substrate. The second domain is the NADPH-binding domain, and the third C-terminal domain is responsible for dimerization.</text>
</comment>
<dbReference type="Proteomes" id="UP000467428">
    <property type="component" value="Chromosome"/>
</dbReference>
<dbReference type="PIRSF" id="PIRSF000445">
    <property type="entry name" value="4pyrrol_synth_GluRdtase"/>
    <property type="match status" value="1"/>
</dbReference>
<comment type="subunit">
    <text evidence="8">Homodimer.</text>
</comment>
<dbReference type="FunFam" id="3.30.460.30:FF:000001">
    <property type="entry name" value="Glutamyl-tRNA reductase"/>
    <property type="match status" value="1"/>
</dbReference>